<comment type="subcellular location">
    <subcellularLocation>
        <location evidence="1">Cell membrane</location>
        <topology evidence="1">Multi-pass membrane protein</topology>
    </subcellularLocation>
</comment>
<evidence type="ECO:0000256" key="4">
    <source>
        <dbReference type="ARBA" id="ARBA00022692"/>
    </source>
</evidence>
<evidence type="ECO:0000256" key="8">
    <source>
        <dbReference type="ARBA" id="ARBA00023170"/>
    </source>
</evidence>
<evidence type="ECO:0000256" key="9">
    <source>
        <dbReference type="ARBA" id="ARBA00023180"/>
    </source>
</evidence>
<keyword evidence="10" id="KW-1071">Ligand-gated ion channel</keyword>
<proteinExistence type="predicted"/>
<keyword evidence="15" id="KW-1185">Reference proteome</keyword>
<dbReference type="Proteomes" id="UP001292094">
    <property type="component" value="Unassembled WGS sequence"/>
</dbReference>
<dbReference type="PANTHER" id="PTHR42643:SF24">
    <property type="entry name" value="IONOTROPIC RECEPTOR 60A"/>
    <property type="match status" value="1"/>
</dbReference>
<evidence type="ECO:0000256" key="2">
    <source>
        <dbReference type="ARBA" id="ARBA00022448"/>
    </source>
</evidence>
<feature type="transmembrane region" description="Helical" evidence="12">
    <location>
        <begin position="295"/>
        <end position="315"/>
    </location>
</feature>
<dbReference type="GO" id="GO:0015276">
    <property type="term" value="F:ligand-gated monoatomic ion channel activity"/>
    <property type="evidence" value="ECO:0007669"/>
    <property type="project" value="InterPro"/>
</dbReference>
<comment type="caution">
    <text evidence="14">The sequence shown here is derived from an EMBL/GenBank/DDBJ whole genome shotgun (WGS) entry which is preliminary data.</text>
</comment>
<evidence type="ECO:0000313" key="14">
    <source>
        <dbReference type="EMBL" id="KAK4316335.1"/>
    </source>
</evidence>
<dbReference type="AlphaFoldDB" id="A0AAE1PWX2"/>
<evidence type="ECO:0000256" key="7">
    <source>
        <dbReference type="ARBA" id="ARBA00023136"/>
    </source>
</evidence>
<keyword evidence="7 12" id="KW-0472">Membrane</keyword>
<dbReference type="InterPro" id="IPR052192">
    <property type="entry name" value="Insect_Ionotropic_Sensory_Rcpt"/>
</dbReference>
<sequence length="398" mass="44947">MASESLRGHTILLLTDDYTHLLLDLDRVLLVIGAGSQTPVILASQTSLLNTSHPVHHTKSTRLAAFIIFYNDPTSFFHLLDANTNWKPNYLVLLCLQPAFNATSVLNQPVVLRSPHLLLLHFKLQQRLLAYTSRPTRGHTFTEVFLGNWDPDKIYKSQSLFPPRLNDFGGYTMKVTMQCLEEPYLYFIDVENGICRGAYDDMLLIIGKKLNFMYTQNVHEELVWGHKKNGTWYGLIKDLVYKDRDIAASTMALNLERQRDFDITAPFLGNSFSLLLLRPPPLPLWQNILYPYSTLMWIMVLITTLTSAAVFAILLHYNEGFRDPFGIALQVASGLLGQASVLLGGLQLGWAQLWLLTWWITVDIICNVYTGILISHLTSSTSPPLLHTLAEVAAGDLM</sequence>
<reference evidence="14" key="1">
    <citation type="submission" date="2023-11" db="EMBL/GenBank/DDBJ databases">
        <title>Genome assemblies of two species of porcelain crab, Petrolisthes cinctipes and Petrolisthes manimaculis (Anomura: Porcellanidae).</title>
        <authorList>
            <person name="Angst P."/>
        </authorList>
    </citation>
    <scope>NUCLEOTIDE SEQUENCE</scope>
    <source>
        <strain evidence="14">PB745_02</strain>
        <tissue evidence="14">Gill</tissue>
    </source>
</reference>
<dbReference type="Pfam" id="PF10613">
    <property type="entry name" value="Lig_chan-Glu_bd"/>
    <property type="match status" value="1"/>
</dbReference>
<dbReference type="EMBL" id="JAWZYT010001027">
    <property type="protein sequence ID" value="KAK4316335.1"/>
    <property type="molecule type" value="Genomic_DNA"/>
</dbReference>
<dbReference type="GO" id="GO:0005886">
    <property type="term" value="C:plasma membrane"/>
    <property type="evidence" value="ECO:0007669"/>
    <property type="project" value="UniProtKB-SubCell"/>
</dbReference>
<evidence type="ECO:0000256" key="5">
    <source>
        <dbReference type="ARBA" id="ARBA00022989"/>
    </source>
</evidence>
<keyword evidence="3" id="KW-1003">Cell membrane</keyword>
<keyword evidence="6" id="KW-0406">Ion transport</keyword>
<evidence type="ECO:0000256" key="3">
    <source>
        <dbReference type="ARBA" id="ARBA00022475"/>
    </source>
</evidence>
<dbReference type="Gene3D" id="3.40.190.10">
    <property type="entry name" value="Periplasmic binding protein-like II"/>
    <property type="match status" value="1"/>
</dbReference>
<feature type="domain" description="Ionotropic glutamate receptor L-glutamate and glycine-binding" evidence="13">
    <location>
        <begin position="172"/>
        <end position="277"/>
    </location>
</feature>
<evidence type="ECO:0000313" key="15">
    <source>
        <dbReference type="Proteomes" id="UP001292094"/>
    </source>
</evidence>
<evidence type="ECO:0000256" key="12">
    <source>
        <dbReference type="SAM" id="Phobius"/>
    </source>
</evidence>
<evidence type="ECO:0000256" key="1">
    <source>
        <dbReference type="ARBA" id="ARBA00004651"/>
    </source>
</evidence>
<keyword evidence="5 12" id="KW-1133">Transmembrane helix</keyword>
<dbReference type="InterPro" id="IPR019594">
    <property type="entry name" value="Glu/Gly-bd"/>
</dbReference>
<gene>
    <name evidence="14" type="ORF">Pmani_012465</name>
</gene>
<keyword evidence="11" id="KW-0407">Ion channel</keyword>
<dbReference type="SUPFAM" id="SSF53850">
    <property type="entry name" value="Periplasmic binding protein-like II"/>
    <property type="match status" value="1"/>
</dbReference>
<accession>A0AAE1PWX2</accession>
<keyword evidence="8" id="KW-0675">Receptor</keyword>
<protein>
    <recommendedName>
        <fullName evidence="13">Ionotropic glutamate receptor L-glutamate and glycine-binding domain-containing protein</fullName>
    </recommendedName>
</protein>
<evidence type="ECO:0000256" key="11">
    <source>
        <dbReference type="ARBA" id="ARBA00023303"/>
    </source>
</evidence>
<evidence type="ECO:0000256" key="6">
    <source>
        <dbReference type="ARBA" id="ARBA00023065"/>
    </source>
</evidence>
<feature type="transmembrane region" description="Helical" evidence="12">
    <location>
        <begin position="327"/>
        <end position="350"/>
    </location>
</feature>
<evidence type="ECO:0000259" key="13">
    <source>
        <dbReference type="Pfam" id="PF10613"/>
    </source>
</evidence>
<feature type="transmembrane region" description="Helical" evidence="12">
    <location>
        <begin position="356"/>
        <end position="377"/>
    </location>
</feature>
<organism evidence="14 15">
    <name type="scientific">Petrolisthes manimaculis</name>
    <dbReference type="NCBI Taxonomy" id="1843537"/>
    <lineage>
        <taxon>Eukaryota</taxon>
        <taxon>Metazoa</taxon>
        <taxon>Ecdysozoa</taxon>
        <taxon>Arthropoda</taxon>
        <taxon>Crustacea</taxon>
        <taxon>Multicrustacea</taxon>
        <taxon>Malacostraca</taxon>
        <taxon>Eumalacostraca</taxon>
        <taxon>Eucarida</taxon>
        <taxon>Decapoda</taxon>
        <taxon>Pleocyemata</taxon>
        <taxon>Anomura</taxon>
        <taxon>Galatheoidea</taxon>
        <taxon>Porcellanidae</taxon>
        <taxon>Petrolisthes</taxon>
    </lineage>
</organism>
<name>A0AAE1PWX2_9EUCA</name>
<keyword evidence="2" id="KW-0813">Transport</keyword>
<keyword evidence="9" id="KW-0325">Glycoprotein</keyword>
<dbReference type="PANTHER" id="PTHR42643">
    <property type="entry name" value="IONOTROPIC RECEPTOR 20A-RELATED"/>
    <property type="match status" value="1"/>
</dbReference>
<keyword evidence="4 12" id="KW-0812">Transmembrane</keyword>
<evidence type="ECO:0000256" key="10">
    <source>
        <dbReference type="ARBA" id="ARBA00023286"/>
    </source>
</evidence>